<name>A0ABT6QA49_9PROT</name>
<accession>A0ABT6QA49</accession>
<evidence type="ECO:0000313" key="2">
    <source>
        <dbReference type="Proteomes" id="UP001431775"/>
    </source>
</evidence>
<organism evidence="1 2">
    <name type="scientific">Commensalibacter nepenthis</name>
    <dbReference type="NCBI Taxonomy" id="3043872"/>
    <lineage>
        <taxon>Bacteria</taxon>
        <taxon>Pseudomonadati</taxon>
        <taxon>Pseudomonadota</taxon>
        <taxon>Alphaproteobacteria</taxon>
        <taxon>Acetobacterales</taxon>
        <taxon>Acetobacteraceae</taxon>
    </lineage>
</organism>
<dbReference type="Proteomes" id="UP001431775">
    <property type="component" value="Unassembled WGS sequence"/>
</dbReference>
<comment type="caution">
    <text evidence="1">The sequence shown here is derived from an EMBL/GenBank/DDBJ whole genome shotgun (WGS) entry which is preliminary data.</text>
</comment>
<reference evidence="1" key="1">
    <citation type="submission" date="2023-05" db="EMBL/GenBank/DDBJ databases">
        <title>Whole genome sequence of Commensalibacter sp.</title>
        <authorList>
            <person name="Charoenyingcharoen P."/>
            <person name="Yukphan P."/>
        </authorList>
    </citation>
    <scope>NUCLEOTIDE SEQUENCE</scope>
    <source>
        <strain evidence="1">TBRC 10068</strain>
    </source>
</reference>
<keyword evidence="2" id="KW-1185">Reference proteome</keyword>
<gene>
    <name evidence="1" type="ORF">QJV33_10925</name>
</gene>
<evidence type="ECO:0000313" key="1">
    <source>
        <dbReference type="EMBL" id="MDI2113781.1"/>
    </source>
</evidence>
<proteinExistence type="predicted"/>
<dbReference type="EMBL" id="JASBAN010000002">
    <property type="protein sequence ID" value="MDI2113781.1"/>
    <property type="molecule type" value="Genomic_DNA"/>
</dbReference>
<dbReference type="RefSeq" id="WP_281463432.1">
    <property type="nucleotide sequence ID" value="NZ_JASBAN010000002.1"/>
</dbReference>
<sequence length="193" mass="23317">MIIKSNEAENELPFNRVFLEKSFKHYPSDPWEPVSTEAAEWLYRVWQTHFNNKKNYFFWSPCPLVDNKINRYKLHKRIINYHNYTEDMFICVEGDKIIDNQIIYWKIFELNQKCLPIIMNNCKGNGESSSIFFSDKENLENFPLEELLLKRHDKEYRKINKKTEVDLYLEAGMIPIRLWGTMDDPELFCQIFV</sequence>
<protein>
    <submittedName>
        <fullName evidence="1">Uncharacterized protein</fullName>
    </submittedName>
</protein>